<evidence type="ECO:0000256" key="1">
    <source>
        <dbReference type="SAM" id="Phobius"/>
    </source>
</evidence>
<feature type="transmembrane region" description="Helical" evidence="1">
    <location>
        <begin position="115"/>
        <end position="134"/>
    </location>
</feature>
<dbReference type="RefSeq" id="WP_114548960.1">
    <property type="nucleotide sequence ID" value="NZ_PPUT01000012.1"/>
</dbReference>
<gene>
    <name evidence="2" type="ORF">C1850_05880</name>
</gene>
<feature type="transmembrane region" description="Helical" evidence="1">
    <location>
        <begin position="51"/>
        <end position="73"/>
    </location>
</feature>
<dbReference type="Proteomes" id="UP000253805">
    <property type="component" value="Unassembled WGS sequence"/>
</dbReference>
<sequence length="138" mass="13628">MAVEQTSTISWYLRMFSYLLMICGLFGLAVGGVVIYGALADGAAAATGLPLSALVLGVAAAVANGITVAAGVLGRAASRNPGRAAALRSLALAGVVASVFGLGLCYATGGQLPTSLIFNLLLMAICVVIAGNLGKSAQ</sequence>
<dbReference type="AlphaFoldDB" id="A0A369NZ27"/>
<evidence type="ECO:0000313" key="2">
    <source>
        <dbReference type="EMBL" id="RDC44757.1"/>
    </source>
</evidence>
<evidence type="ECO:0000313" key="3">
    <source>
        <dbReference type="Proteomes" id="UP000253805"/>
    </source>
</evidence>
<keyword evidence="1" id="KW-0472">Membrane</keyword>
<protein>
    <submittedName>
        <fullName evidence="2">Uncharacterized protein</fullName>
    </submittedName>
</protein>
<feature type="transmembrane region" description="Helical" evidence="1">
    <location>
        <begin position="85"/>
        <end position="109"/>
    </location>
</feature>
<comment type="caution">
    <text evidence="2">The sequence shown here is derived from an EMBL/GenBank/DDBJ whole genome shotgun (WGS) entry which is preliminary data.</text>
</comment>
<dbReference type="EMBL" id="PPUT01000012">
    <property type="protein sequence ID" value="RDC44757.1"/>
    <property type="molecule type" value="Genomic_DNA"/>
</dbReference>
<reference evidence="2 3" key="1">
    <citation type="journal article" date="2018" name="Elife">
        <title>Discovery and characterization of a prevalent human gut bacterial enzyme sufficient for the inactivation of a family of plant toxins.</title>
        <authorList>
            <person name="Koppel N."/>
            <person name="Bisanz J.E."/>
            <person name="Pandelia M.E."/>
            <person name="Turnbaugh P.J."/>
            <person name="Balskus E.P."/>
        </authorList>
    </citation>
    <scope>NUCLEOTIDE SEQUENCE [LARGE SCALE GENOMIC DNA]</scope>
    <source>
        <strain evidence="2 3">OB21 GAM 11</strain>
    </source>
</reference>
<name>A0A369NZ27_9ACTN</name>
<accession>A0A369NZ27</accession>
<feature type="transmembrane region" description="Helical" evidence="1">
    <location>
        <begin position="12"/>
        <end position="39"/>
    </location>
</feature>
<organism evidence="2 3">
    <name type="scientific">Adlercreutzia equolifaciens subsp. celatus</name>
    <dbReference type="NCBI Taxonomy" id="394340"/>
    <lineage>
        <taxon>Bacteria</taxon>
        <taxon>Bacillati</taxon>
        <taxon>Actinomycetota</taxon>
        <taxon>Coriobacteriia</taxon>
        <taxon>Eggerthellales</taxon>
        <taxon>Eggerthellaceae</taxon>
        <taxon>Adlercreutzia</taxon>
    </lineage>
</organism>
<proteinExistence type="predicted"/>
<keyword evidence="1" id="KW-1133">Transmembrane helix</keyword>
<keyword evidence="1" id="KW-0812">Transmembrane</keyword>